<dbReference type="RefSeq" id="WP_269427972.1">
    <property type="nucleotide sequence ID" value="NZ_JAPWGM010000004.1"/>
</dbReference>
<comment type="caution">
    <text evidence="1">The sequence shown here is derived from an EMBL/GenBank/DDBJ whole genome shotgun (WGS) entry which is preliminary data.</text>
</comment>
<evidence type="ECO:0000313" key="2">
    <source>
        <dbReference type="Proteomes" id="UP001144347"/>
    </source>
</evidence>
<name>A0ABT4LDK4_9SPHI</name>
<proteinExistence type="predicted"/>
<evidence type="ECO:0000313" key="1">
    <source>
        <dbReference type="EMBL" id="MCZ4244919.1"/>
    </source>
</evidence>
<dbReference type="EMBL" id="JAPWGM010000004">
    <property type="protein sequence ID" value="MCZ4244919.1"/>
    <property type="molecule type" value="Genomic_DNA"/>
</dbReference>
<reference evidence="1" key="1">
    <citation type="submission" date="2022-12" db="EMBL/GenBank/DDBJ databases">
        <title>Genome sequence of HCMS5-2.</title>
        <authorList>
            <person name="Woo H."/>
        </authorList>
    </citation>
    <scope>NUCLEOTIDE SEQUENCE</scope>
    <source>
        <strain evidence="1">HCMS5-2</strain>
    </source>
</reference>
<sequence length="98" mass="11578">MKRSKYWPDGGFRNSYGFSHKIYGYRDVITVNARFFDDNILDSGRLMVNTEQADFNLIRNQFSRIIKLLDGYNTDDLSFEYEHSAAGGTSFWFKWIIQ</sequence>
<accession>A0ABT4LDK4</accession>
<gene>
    <name evidence="1" type="ORF">O0955_12980</name>
</gene>
<protein>
    <submittedName>
        <fullName evidence="1">Uncharacterized protein</fullName>
    </submittedName>
</protein>
<keyword evidence="2" id="KW-1185">Reference proteome</keyword>
<dbReference type="Proteomes" id="UP001144347">
    <property type="component" value="Unassembled WGS sequence"/>
</dbReference>
<organism evidence="1 2">
    <name type="scientific">Pedobacter punctiformis</name>
    <dbReference type="NCBI Taxonomy" id="3004097"/>
    <lineage>
        <taxon>Bacteria</taxon>
        <taxon>Pseudomonadati</taxon>
        <taxon>Bacteroidota</taxon>
        <taxon>Sphingobacteriia</taxon>
        <taxon>Sphingobacteriales</taxon>
        <taxon>Sphingobacteriaceae</taxon>
        <taxon>Pedobacter</taxon>
    </lineage>
</organism>